<dbReference type="AlphaFoldDB" id="A0A9W6B1F7"/>
<evidence type="ECO:0000313" key="3">
    <source>
        <dbReference type="Proteomes" id="UP001144204"/>
    </source>
</evidence>
<name>A0A9W6B1F7_9LACO</name>
<keyword evidence="1" id="KW-0472">Membrane</keyword>
<feature type="transmembrane region" description="Helical" evidence="1">
    <location>
        <begin position="14"/>
        <end position="33"/>
    </location>
</feature>
<dbReference type="Proteomes" id="UP001144204">
    <property type="component" value="Unassembled WGS sequence"/>
</dbReference>
<keyword evidence="1" id="KW-0812">Transmembrane</keyword>
<gene>
    <name evidence="2" type="ORF">WR164_03430</name>
</gene>
<keyword evidence="3" id="KW-1185">Reference proteome</keyword>
<keyword evidence="1" id="KW-1133">Transmembrane helix</keyword>
<evidence type="ECO:0000313" key="2">
    <source>
        <dbReference type="EMBL" id="GLB46364.1"/>
    </source>
</evidence>
<reference evidence="2" key="2">
    <citation type="journal article" date="2023" name="PLoS ONE">
        <title>Philodulcilactobacillus myokoensis gen. nov., sp. nov., a fructophilic, acidophilic, and agar-phobic lactic acid bacterium isolated from fermented vegetable extracts.</title>
        <authorList>
            <person name="Kouya T."/>
            <person name="Ishiyama Y."/>
            <person name="Ohashi S."/>
            <person name="Kumakubo R."/>
            <person name="Yamazaki T."/>
            <person name="Otaki T."/>
        </authorList>
    </citation>
    <scope>NUCLEOTIDE SEQUENCE</scope>
    <source>
        <strain evidence="2">WR16-4</strain>
    </source>
</reference>
<comment type="caution">
    <text evidence="2">The sequence shown here is derived from an EMBL/GenBank/DDBJ whole genome shotgun (WGS) entry which is preliminary data.</text>
</comment>
<dbReference type="EMBL" id="BRPL01000002">
    <property type="protein sequence ID" value="GLB46364.1"/>
    <property type="molecule type" value="Genomic_DNA"/>
</dbReference>
<protein>
    <submittedName>
        <fullName evidence="2">Uncharacterized protein</fullName>
    </submittedName>
</protein>
<accession>A0A9W6B1F7</accession>
<evidence type="ECO:0000256" key="1">
    <source>
        <dbReference type="SAM" id="Phobius"/>
    </source>
</evidence>
<sequence>MVLLINFISNFEKINIELINLTMIIIIYPPFIYNNKDYLKYQFIYTLDNSRMYTIKVNYIGIEIQSFWERFA</sequence>
<reference evidence="2" key="1">
    <citation type="submission" date="2022-07" db="EMBL/GenBank/DDBJ databases">
        <authorList>
            <person name="Kouya T."/>
            <person name="Ishiyama Y."/>
        </authorList>
    </citation>
    <scope>NUCLEOTIDE SEQUENCE</scope>
    <source>
        <strain evidence="2">WR16-4</strain>
    </source>
</reference>
<organism evidence="2 3">
    <name type="scientific">Philodulcilactobacillus myokoensis</name>
    <dbReference type="NCBI Taxonomy" id="2929573"/>
    <lineage>
        <taxon>Bacteria</taxon>
        <taxon>Bacillati</taxon>
        <taxon>Bacillota</taxon>
        <taxon>Bacilli</taxon>
        <taxon>Lactobacillales</taxon>
        <taxon>Lactobacillaceae</taxon>
        <taxon>Philodulcilactobacillus</taxon>
    </lineage>
</organism>
<proteinExistence type="predicted"/>